<dbReference type="EMBL" id="JROM01000045">
    <property type="protein sequence ID" value="KHE73877.1"/>
    <property type="molecule type" value="Genomic_DNA"/>
</dbReference>
<dbReference type="InterPro" id="IPR050268">
    <property type="entry name" value="NADH-dep_flavin_reductase"/>
</dbReference>
<proteinExistence type="predicted"/>
<dbReference type="GO" id="GO:0006208">
    <property type="term" value="P:pyrimidine nucleobase catabolic process"/>
    <property type="evidence" value="ECO:0007669"/>
    <property type="project" value="TreeGrafter"/>
</dbReference>
<dbReference type="PANTHER" id="PTHR30466:SF1">
    <property type="entry name" value="FMN REDUCTASE (NADH) RUTF"/>
    <property type="match status" value="1"/>
</dbReference>
<comment type="caution">
    <text evidence="3">The sequence shown here is derived from an EMBL/GenBank/DDBJ whole genome shotgun (WGS) entry which is preliminary data.</text>
</comment>
<evidence type="ECO:0000259" key="2">
    <source>
        <dbReference type="SMART" id="SM00903"/>
    </source>
</evidence>
<dbReference type="SUPFAM" id="SSF50475">
    <property type="entry name" value="FMN-binding split barrel"/>
    <property type="match status" value="1"/>
</dbReference>
<organism evidence="3 4">
    <name type="scientific">Kocuria marina</name>
    <dbReference type="NCBI Taxonomy" id="223184"/>
    <lineage>
        <taxon>Bacteria</taxon>
        <taxon>Bacillati</taxon>
        <taxon>Actinomycetota</taxon>
        <taxon>Actinomycetes</taxon>
        <taxon>Micrococcales</taxon>
        <taxon>Micrococcaceae</taxon>
        <taxon>Kocuria</taxon>
    </lineage>
</organism>
<protein>
    <submittedName>
        <fullName evidence="3">Oxidoreductase</fullName>
    </submittedName>
</protein>
<dbReference type="Gene3D" id="2.30.110.10">
    <property type="entry name" value="Electron Transport, Fmn-binding Protein, Chain A"/>
    <property type="match status" value="1"/>
</dbReference>
<dbReference type="SMART" id="SM00903">
    <property type="entry name" value="Flavin_Reduct"/>
    <property type="match status" value="1"/>
</dbReference>
<dbReference type="PANTHER" id="PTHR30466">
    <property type="entry name" value="FLAVIN REDUCTASE"/>
    <property type="match status" value="1"/>
</dbReference>
<reference evidence="3 4" key="1">
    <citation type="submission" date="2014-09" db="EMBL/GenBank/DDBJ databases">
        <title>High-quality draft genome sequence of Kocuria marina SO9-6, an actinobacterium isolated from a copper mine.</title>
        <authorList>
            <person name="Castro D.B."/>
            <person name="Pereira L.B."/>
            <person name="Silva M.V."/>
            <person name="Silva B.P."/>
            <person name="Zanardi B.R."/>
            <person name="Carlos C."/>
            <person name="Belgini D.R."/>
            <person name="Limache E.G."/>
            <person name="Lacerda G.V."/>
            <person name="Nery M.B."/>
            <person name="Gomes M.B."/>
            <person name="Souza S."/>
            <person name="Silva T.M."/>
            <person name="Rodrigues V.D."/>
            <person name="Paulino L.C."/>
            <person name="Vicentini R."/>
            <person name="Ferraz L.F."/>
            <person name="Ottoboni L.M."/>
        </authorList>
    </citation>
    <scope>NUCLEOTIDE SEQUENCE [LARGE SCALE GENOMIC DNA]</scope>
    <source>
        <strain evidence="3 4">SO9-6</strain>
    </source>
</reference>
<accession>A0A0B0DCL9</accession>
<dbReference type="Proteomes" id="UP000030664">
    <property type="component" value="Unassembled WGS sequence"/>
</dbReference>
<dbReference type="STRING" id="223184.AS25_10700"/>
<name>A0A0B0DCL9_9MICC</name>
<evidence type="ECO:0000256" key="1">
    <source>
        <dbReference type="ARBA" id="ARBA00023002"/>
    </source>
</evidence>
<dbReference type="AlphaFoldDB" id="A0A0B0DCL9"/>
<gene>
    <name evidence="3" type="ORF">AS25_10700</name>
</gene>
<dbReference type="InterPro" id="IPR012349">
    <property type="entry name" value="Split_barrel_FMN-bd"/>
</dbReference>
<dbReference type="GO" id="GO:0042602">
    <property type="term" value="F:riboflavin reductase (NADPH) activity"/>
    <property type="evidence" value="ECO:0007669"/>
    <property type="project" value="TreeGrafter"/>
</dbReference>
<evidence type="ECO:0000313" key="4">
    <source>
        <dbReference type="Proteomes" id="UP000030664"/>
    </source>
</evidence>
<evidence type="ECO:0000313" key="3">
    <source>
        <dbReference type="EMBL" id="KHE73877.1"/>
    </source>
</evidence>
<keyword evidence="1" id="KW-0560">Oxidoreductase</keyword>
<dbReference type="RefSeq" id="WP_035964979.1">
    <property type="nucleotide sequence ID" value="NZ_JROM01000045.1"/>
</dbReference>
<dbReference type="InterPro" id="IPR002563">
    <property type="entry name" value="Flavin_Rdtase-like_dom"/>
</dbReference>
<sequence>MQNETLDPRPTDVQVERYRTLAADHAVGVGVVCSRYRGKDHAITVTAFADVSYDPPTMLVCLYDMGRMCEAVESTGSWTLSLLNADQRSVANWLASPGNPVDGLLDTVPFHRTERTGTPVIDGCLSWFELDTVSTHTAATHLVVVGRVTAMGRGVDAGAADRPLIHFAREYKSIG</sequence>
<feature type="domain" description="Flavin reductase like" evidence="2">
    <location>
        <begin position="22"/>
        <end position="173"/>
    </location>
</feature>
<dbReference type="Pfam" id="PF01613">
    <property type="entry name" value="Flavin_Reduct"/>
    <property type="match status" value="1"/>
</dbReference>
<dbReference type="eggNOG" id="COG1853">
    <property type="taxonomic scope" value="Bacteria"/>
</dbReference>
<dbReference type="GO" id="GO:0010181">
    <property type="term" value="F:FMN binding"/>
    <property type="evidence" value="ECO:0007669"/>
    <property type="project" value="InterPro"/>
</dbReference>